<dbReference type="Pfam" id="PF11337">
    <property type="entry name" value="DUF3139"/>
    <property type="match status" value="1"/>
</dbReference>
<dbReference type="InterPro" id="IPR021486">
    <property type="entry name" value="DUF3139"/>
</dbReference>
<organism evidence="2 3">
    <name type="scientific">Bacillus badius</name>
    <dbReference type="NCBI Taxonomy" id="1455"/>
    <lineage>
        <taxon>Bacteria</taxon>
        <taxon>Bacillati</taxon>
        <taxon>Bacillota</taxon>
        <taxon>Bacilli</taxon>
        <taxon>Bacillales</taxon>
        <taxon>Bacillaceae</taxon>
        <taxon>Pseudobacillus</taxon>
    </lineage>
</organism>
<protein>
    <recommendedName>
        <fullName evidence="4">DUF3139 domain-containing protein</fullName>
    </recommendedName>
</protein>
<reference evidence="2 3" key="1">
    <citation type="submission" date="2015-01" db="EMBL/GenBank/DDBJ databases">
        <title>Genome Assembly of Bacillus badius MTCC 1458.</title>
        <authorList>
            <person name="Verma A."/>
            <person name="Khatri I."/>
            <person name="Mual P."/>
            <person name="Subramanian S."/>
            <person name="Krishnamurthi S."/>
        </authorList>
    </citation>
    <scope>NUCLEOTIDE SEQUENCE [LARGE SCALE GENOMIC DNA]</scope>
    <source>
        <strain evidence="2 3">MTCC 1458</strain>
    </source>
</reference>
<accession>A0ABR5AVW4</accession>
<gene>
    <name evidence="2" type="ORF">SD77_3661</name>
</gene>
<evidence type="ECO:0000256" key="1">
    <source>
        <dbReference type="SAM" id="MobiDB-lite"/>
    </source>
</evidence>
<evidence type="ECO:0000313" key="2">
    <source>
        <dbReference type="EMBL" id="KIL78860.1"/>
    </source>
</evidence>
<comment type="caution">
    <text evidence="2">The sequence shown here is derived from an EMBL/GenBank/DDBJ whole genome shotgun (WGS) entry which is preliminary data.</text>
</comment>
<dbReference type="Proteomes" id="UP000031982">
    <property type="component" value="Unassembled WGS sequence"/>
</dbReference>
<feature type="region of interest" description="Disordered" evidence="1">
    <location>
        <begin position="104"/>
        <end position="126"/>
    </location>
</feature>
<sequence>MAKKIFLSVFILLLMALGVYYVYWDHRVKNEEIVAKKALNEYLYEERAFQKSDIKEITFFNDNPLGGEDYLLHYAYVVYTDEPENQYIYYITKDKKATFAGYAGQGDSDTMKHEDYEKLNDEKVEE</sequence>
<evidence type="ECO:0008006" key="4">
    <source>
        <dbReference type="Google" id="ProtNLM"/>
    </source>
</evidence>
<keyword evidence="3" id="KW-1185">Reference proteome</keyword>
<dbReference type="RefSeq" id="WP_041113570.1">
    <property type="nucleotide sequence ID" value="NZ_JARTHD010000031.1"/>
</dbReference>
<feature type="compositionally biased region" description="Basic and acidic residues" evidence="1">
    <location>
        <begin position="109"/>
        <end position="126"/>
    </location>
</feature>
<evidence type="ECO:0000313" key="3">
    <source>
        <dbReference type="Proteomes" id="UP000031982"/>
    </source>
</evidence>
<dbReference type="EMBL" id="JXLP01000005">
    <property type="protein sequence ID" value="KIL78860.1"/>
    <property type="molecule type" value="Genomic_DNA"/>
</dbReference>
<name>A0ABR5AVW4_BACBA</name>
<proteinExistence type="predicted"/>